<proteinExistence type="predicted"/>
<comment type="caution">
    <text evidence="1">The sequence shown here is derived from an EMBL/GenBank/DDBJ whole genome shotgun (WGS) entry which is preliminary data.</text>
</comment>
<protein>
    <submittedName>
        <fullName evidence="1">Uncharacterized protein</fullName>
    </submittedName>
</protein>
<accession>A0ABV6QA77</accession>
<reference evidence="1 2" key="1">
    <citation type="submission" date="2024-09" db="EMBL/GenBank/DDBJ databases">
        <authorList>
            <person name="Sun Q."/>
            <person name="Mori K."/>
        </authorList>
    </citation>
    <scope>NUCLEOTIDE SEQUENCE [LARGE SCALE GENOMIC DNA]</scope>
    <source>
        <strain evidence="1 2">NCAIM B.02481</strain>
    </source>
</reference>
<evidence type="ECO:0000313" key="1">
    <source>
        <dbReference type="EMBL" id="MFC0605182.1"/>
    </source>
</evidence>
<dbReference type="EMBL" id="JBHLTQ010000005">
    <property type="protein sequence ID" value="MFC0605182.1"/>
    <property type="molecule type" value="Genomic_DNA"/>
</dbReference>
<name>A0ABV6QA77_9FLAO</name>
<gene>
    <name evidence="1" type="ORF">ACFFGA_11495</name>
</gene>
<keyword evidence="2" id="KW-1185">Reference proteome</keyword>
<evidence type="ECO:0000313" key="2">
    <source>
        <dbReference type="Proteomes" id="UP001589832"/>
    </source>
</evidence>
<organism evidence="1 2">
    <name type="scientific">Winogradskyella pulchriflava</name>
    <dbReference type="NCBI Taxonomy" id="1110688"/>
    <lineage>
        <taxon>Bacteria</taxon>
        <taxon>Pseudomonadati</taxon>
        <taxon>Bacteroidota</taxon>
        <taxon>Flavobacteriia</taxon>
        <taxon>Flavobacteriales</taxon>
        <taxon>Flavobacteriaceae</taxon>
        <taxon>Winogradskyella</taxon>
    </lineage>
</organism>
<dbReference type="RefSeq" id="WP_386064082.1">
    <property type="nucleotide sequence ID" value="NZ_JBHLTQ010000005.1"/>
</dbReference>
<dbReference type="Proteomes" id="UP001589832">
    <property type="component" value="Unassembled WGS sequence"/>
</dbReference>
<sequence>MKQYKINFWYIPLPKEKQFIESDTAFLTSAVFTETTSDNIDSFHIKLNDIGLNSKHGDFTITRKDGLWQTCDIDGTELNFLKTNISWTLEFLS</sequence>